<name>A0A5M6CXY9_9BACT</name>
<gene>
    <name evidence="7" type="ORF">FYK55_22545</name>
</gene>
<feature type="compositionally biased region" description="Basic and acidic residues" evidence="4">
    <location>
        <begin position="120"/>
        <end position="135"/>
    </location>
</feature>
<dbReference type="Pfam" id="PF00005">
    <property type="entry name" value="ABC_tran"/>
    <property type="match status" value="1"/>
</dbReference>
<keyword evidence="5" id="KW-0472">Membrane</keyword>
<keyword evidence="3 7" id="KW-0067">ATP-binding</keyword>
<dbReference type="InterPro" id="IPR003593">
    <property type="entry name" value="AAA+_ATPase"/>
</dbReference>
<accession>A0A5M6CXY9</accession>
<dbReference type="GO" id="GO:0016887">
    <property type="term" value="F:ATP hydrolysis activity"/>
    <property type="evidence" value="ECO:0007669"/>
    <property type="project" value="InterPro"/>
</dbReference>
<feature type="transmembrane region" description="Helical" evidence="5">
    <location>
        <begin position="487"/>
        <end position="506"/>
    </location>
</feature>
<comment type="caution">
    <text evidence="7">The sequence shown here is derived from an EMBL/GenBank/DDBJ whole genome shotgun (WGS) entry which is preliminary data.</text>
</comment>
<dbReference type="InterPro" id="IPR027417">
    <property type="entry name" value="P-loop_NTPase"/>
</dbReference>
<dbReference type="AlphaFoldDB" id="A0A5M6CXY9"/>
<proteinExistence type="inferred from homology"/>
<dbReference type="SUPFAM" id="SSF52540">
    <property type="entry name" value="P-loop containing nucleoside triphosphate hydrolases"/>
    <property type="match status" value="1"/>
</dbReference>
<keyword evidence="5" id="KW-1133">Transmembrane helix</keyword>
<feature type="transmembrane region" description="Helical" evidence="5">
    <location>
        <begin position="331"/>
        <end position="354"/>
    </location>
</feature>
<evidence type="ECO:0000256" key="3">
    <source>
        <dbReference type="ARBA" id="ARBA00022840"/>
    </source>
</evidence>
<evidence type="ECO:0000256" key="1">
    <source>
        <dbReference type="ARBA" id="ARBA00005417"/>
    </source>
</evidence>
<dbReference type="InterPro" id="IPR017871">
    <property type="entry name" value="ABC_transporter-like_CS"/>
</dbReference>
<dbReference type="Gene3D" id="3.40.50.300">
    <property type="entry name" value="P-loop containing nucleotide triphosphate hydrolases"/>
    <property type="match status" value="1"/>
</dbReference>
<dbReference type="InterPro" id="IPR030802">
    <property type="entry name" value="Permease_MalE"/>
</dbReference>
<dbReference type="GO" id="GO:0005524">
    <property type="term" value="F:ATP binding"/>
    <property type="evidence" value="ECO:0007669"/>
    <property type="project" value="UniProtKB-KW"/>
</dbReference>
<feature type="transmembrane region" description="Helical" evidence="5">
    <location>
        <begin position="518"/>
        <end position="543"/>
    </location>
</feature>
<feature type="region of interest" description="Disordered" evidence="4">
    <location>
        <begin position="116"/>
        <end position="141"/>
    </location>
</feature>
<keyword evidence="5" id="KW-0812">Transmembrane</keyword>
<keyword evidence="2" id="KW-0547">Nucleotide-binding</keyword>
<dbReference type="PROSITE" id="PS50893">
    <property type="entry name" value="ABC_TRANSPORTER_2"/>
    <property type="match status" value="1"/>
</dbReference>
<dbReference type="InterPro" id="IPR003439">
    <property type="entry name" value="ABC_transporter-like_ATP-bd"/>
</dbReference>
<dbReference type="SMART" id="SM00382">
    <property type="entry name" value="AAA"/>
    <property type="match status" value="1"/>
</dbReference>
<evidence type="ECO:0000259" key="6">
    <source>
        <dbReference type="PROSITE" id="PS50893"/>
    </source>
</evidence>
<feature type="domain" description="ABC transporter" evidence="6">
    <location>
        <begin position="16"/>
        <end position="263"/>
    </location>
</feature>
<evidence type="ECO:0000256" key="2">
    <source>
        <dbReference type="ARBA" id="ARBA00022741"/>
    </source>
</evidence>
<organism evidence="7 8">
    <name type="scientific">Roseiconus nitratireducens</name>
    <dbReference type="NCBI Taxonomy" id="2605748"/>
    <lineage>
        <taxon>Bacteria</taxon>
        <taxon>Pseudomonadati</taxon>
        <taxon>Planctomycetota</taxon>
        <taxon>Planctomycetia</taxon>
        <taxon>Pirellulales</taxon>
        <taxon>Pirellulaceae</taxon>
        <taxon>Roseiconus</taxon>
    </lineage>
</organism>
<comment type="similarity">
    <text evidence="1">Belongs to the ABC transporter superfamily.</text>
</comment>
<dbReference type="EMBL" id="VWOX01000015">
    <property type="protein sequence ID" value="KAA5540087.1"/>
    <property type="molecule type" value="Genomic_DNA"/>
</dbReference>
<dbReference type="InterPro" id="IPR015854">
    <property type="entry name" value="ABC_transpr_LolD-like"/>
</dbReference>
<dbReference type="Pfam" id="PF02405">
    <property type="entry name" value="MlaE"/>
    <property type="match status" value="1"/>
</dbReference>
<evidence type="ECO:0000256" key="5">
    <source>
        <dbReference type="SAM" id="Phobius"/>
    </source>
</evidence>
<sequence>MRERDSDSTAATDKSLVLSDLTIRAGDRCLLDGVDATFPGSKITVIVGGSGAGKSVLLRILAGLLPPQGDAVHWTGTVAETGAATDRPSVGIVFQQFALFDELSAAGNVQFAIDHRRRPADRSEVRPDEDADPRAAAEPPEEWNARQWLEHLGVPQNTPITALSGGQKQRLAIARTLASSPDVLLYDEPTSGLDSATGRMVADLIRRTQSVHHRTSIVVTHDYETLLPIADKVYLLDPSQQKLVEIPEDQWQALPDRMVPVAALRHDDSAPPPTTLRQRAGALVQHFFEGTGGAISAALQLPRDLLPVVPRVRWAARFTLHYLRLVAGPSAWIYLILAGLIIGFTSTYFTFRFLPFRLYTQPLLIDELLASIGFALYRILVPILATILIAARCGAAVAADVGVKQYGGQIDAMRTLDVTPRAYLMLPIAIAFLVGTPILEWVAFEAARFISMLAFSGSYPQIGPYFWDQHFERNLIDGSAWWFKGWAWVLLKNLTCGLGTAAIAYHQGLRPKHSASDVSAAITSTVLWTTLFVLVVHFAVALMEF</sequence>
<feature type="transmembrane region" description="Helical" evidence="5">
    <location>
        <begin position="422"/>
        <end position="442"/>
    </location>
</feature>
<evidence type="ECO:0000313" key="8">
    <source>
        <dbReference type="Proteomes" id="UP000324479"/>
    </source>
</evidence>
<feature type="transmembrane region" description="Helical" evidence="5">
    <location>
        <begin position="375"/>
        <end position="399"/>
    </location>
</feature>
<dbReference type="Proteomes" id="UP000324479">
    <property type="component" value="Unassembled WGS sequence"/>
</dbReference>
<dbReference type="GO" id="GO:0022857">
    <property type="term" value="F:transmembrane transporter activity"/>
    <property type="evidence" value="ECO:0007669"/>
    <property type="project" value="TreeGrafter"/>
</dbReference>
<dbReference type="PANTHER" id="PTHR24220:SF689">
    <property type="entry name" value="LIPOPROTEIN-RELEASING SYSTEM ATP-BINDING PROTEIN LOLD"/>
    <property type="match status" value="1"/>
</dbReference>
<evidence type="ECO:0000313" key="7">
    <source>
        <dbReference type="EMBL" id="KAA5540087.1"/>
    </source>
</evidence>
<reference evidence="7 8" key="1">
    <citation type="submission" date="2019-08" db="EMBL/GenBank/DDBJ databases">
        <authorList>
            <person name="Dhanesh K."/>
            <person name="Kumar G."/>
            <person name="Sasikala C."/>
            <person name="Venkata Ramana C."/>
        </authorList>
    </citation>
    <scope>NUCLEOTIDE SEQUENCE [LARGE SCALE GENOMIC DNA]</scope>
    <source>
        <strain evidence="7 8">JC645</strain>
    </source>
</reference>
<dbReference type="PANTHER" id="PTHR24220">
    <property type="entry name" value="IMPORT ATP-BINDING PROTEIN"/>
    <property type="match status" value="1"/>
</dbReference>
<dbReference type="RefSeq" id="WP_150078879.1">
    <property type="nucleotide sequence ID" value="NZ_VWOX01000015.1"/>
</dbReference>
<keyword evidence="8" id="KW-1185">Reference proteome</keyword>
<dbReference type="GO" id="GO:0043190">
    <property type="term" value="C:ATP-binding cassette (ABC) transporter complex"/>
    <property type="evidence" value="ECO:0007669"/>
    <property type="project" value="InterPro"/>
</dbReference>
<protein>
    <submittedName>
        <fullName evidence="7">ATP-binding cassette domain-containing protein</fullName>
    </submittedName>
</protein>
<evidence type="ECO:0000256" key="4">
    <source>
        <dbReference type="SAM" id="MobiDB-lite"/>
    </source>
</evidence>
<dbReference type="PROSITE" id="PS00211">
    <property type="entry name" value="ABC_TRANSPORTER_1"/>
    <property type="match status" value="1"/>
</dbReference>